<organism evidence="6 7">
    <name type="scientific">Terrimicrobium sacchariphilum</name>
    <dbReference type="NCBI Taxonomy" id="690879"/>
    <lineage>
        <taxon>Bacteria</taxon>
        <taxon>Pseudomonadati</taxon>
        <taxon>Verrucomicrobiota</taxon>
        <taxon>Terrimicrobiia</taxon>
        <taxon>Terrimicrobiales</taxon>
        <taxon>Terrimicrobiaceae</taxon>
        <taxon>Terrimicrobium</taxon>
    </lineage>
</organism>
<dbReference type="Pfam" id="PF02311">
    <property type="entry name" value="AraC_binding"/>
    <property type="match status" value="1"/>
</dbReference>
<keyword evidence="1" id="KW-0963">Cytoplasm</keyword>
<dbReference type="GO" id="GO:0043565">
    <property type="term" value="F:sequence-specific DNA binding"/>
    <property type="evidence" value="ECO:0007669"/>
    <property type="project" value="InterPro"/>
</dbReference>
<accession>A0A146G8B5</accession>
<dbReference type="Proteomes" id="UP000076023">
    <property type="component" value="Unassembled WGS sequence"/>
</dbReference>
<dbReference type="PANTHER" id="PTHR46796:SF13">
    <property type="entry name" value="HTH-TYPE TRANSCRIPTIONAL ACTIVATOR RHAS"/>
    <property type="match status" value="1"/>
</dbReference>
<evidence type="ECO:0000259" key="5">
    <source>
        <dbReference type="PROSITE" id="PS01124"/>
    </source>
</evidence>
<keyword evidence="3" id="KW-0238">DNA-binding</keyword>
<dbReference type="SUPFAM" id="SSF46689">
    <property type="entry name" value="Homeodomain-like"/>
    <property type="match status" value="1"/>
</dbReference>
<reference evidence="7" key="1">
    <citation type="journal article" date="2017" name="Genome Announc.">
        <title>Draft Genome Sequence of Terrimicrobium sacchariphilum NM-5T, a Facultative Anaerobic Soil Bacterium of the Class Spartobacteria.</title>
        <authorList>
            <person name="Qiu Y.L."/>
            <person name="Tourlousse D.M."/>
            <person name="Matsuura N."/>
            <person name="Ohashi A."/>
            <person name="Sekiguchi Y."/>
        </authorList>
    </citation>
    <scope>NUCLEOTIDE SEQUENCE [LARGE SCALE GENOMIC DNA]</scope>
    <source>
        <strain evidence="7">NM-5</strain>
    </source>
</reference>
<evidence type="ECO:0000256" key="1">
    <source>
        <dbReference type="ARBA" id="ARBA00022490"/>
    </source>
</evidence>
<evidence type="ECO:0000256" key="3">
    <source>
        <dbReference type="ARBA" id="ARBA00023125"/>
    </source>
</evidence>
<dbReference type="EMBL" id="BDCO01000002">
    <property type="protein sequence ID" value="GAT33117.1"/>
    <property type="molecule type" value="Genomic_DNA"/>
</dbReference>
<evidence type="ECO:0000313" key="6">
    <source>
        <dbReference type="EMBL" id="GAT33117.1"/>
    </source>
</evidence>
<proteinExistence type="predicted"/>
<dbReference type="Pfam" id="PF12833">
    <property type="entry name" value="HTH_18"/>
    <property type="match status" value="1"/>
</dbReference>
<evidence type="ECO:0000256" key="4">
    <source>
        <dbReference type="ARBA" id="ARBA00023163"/>
    </source>
</evidence>
<keyword evidence="7" id="KW-1185">Reference proteome</keyword>
<protein>
    <submittedName>
        <fullName evidence="6">AraC family transcriptional regulator</fullName>
    </submittedName>
</protein>
<dbReference type="InterPro" id="IPR050204">
    <property type="entry name" value="AraC_XylS_family_regulators"/>
</dbReference>
<dbReference type="PANTHER" id="PTHR46796">
    <property type="entry name" value="HTH-TYPE TRANSCRIPTIONAL ACTIVATOR RHAS-RELATED"/>
    <property type="match status" value="1"/>
</dbReference>
<dbReference type="RefSeq" id="WP_169809581.1">
    <property type="nucleotide sequence ID" value="NZ_BDCO01000002.1"/>
</dbReference>
<keyword evidence="4" id="KW-0804">Transcription</keyword>
<dbReference type="Gene3D" id="1.10.10.60">
    <property type="entry name" value="Homeodomain-like"/>
    <property type="match status" value="2"/>
</dbReference>
<dbReference type="GO" id="GO:0003700">
    <property type="term" value="F:DNA-binding transcription factor activity"/>
    <property type="evidence" value="ECO:0007669"/>
    <property type="project" value="InterPro"/>
</dbReference>
<dbReference type="PROSITE" id="PS01124">
    <property type="entry name" value="HTH_ARAC_FAMILY_2"/>
    <property type="match status" value="1"/>
</dbReference>
<dbReference type="STRING" id="690879.TSACC_21526"/>
<gene>
    <name evidence="6" type="ORF">TSACC_21526</name>
</gene>
<evidence type="ECO:0000313" key="7">
    <source>
        <dbReference type="Proteomes" id="UP000076023"/>
    </source>
</evidence>
<dbReference type="InterPro" id="IPR003313">
    <property type="entry name" value="AraC-bd"/>
</dbReference>
<dbReference type="InterPro" id="IPR018060">
    <property type="entry name" value="HTH_AraC"/>
</dbReference>
<dbReference type="AlphaFoldDB" id="A0A146G8B5"/>
<dbReference type="InterPro" id="IPR037923">
    <property type="entry name" value="HTH-like"/>
</dbReference>
<dbReference type="Gene3D" id="2.60.120.10">
    <property type="entry name" value="Jelly Rolls"/>
    <property type="match status" value="1"/>
</dbReference>
<comment type="caution">
    <text evidence="6">The sequence shown here is derived from an EMBL/GenBank/DDBJ whole genome shotgun (WGS) entry which is preliminary data.</text>
</comment>
<evidence type="ECO:0000256" key="2">
    <source>
        <dbReference type="ARBA" id="ARBA00023015"/>
    </source>
</evidence>
<name>A0A146G8B5_TERSA</name>
<dbReference type="InterPro" id="IPR009057">
    <property type="entry name" value="Homeodomain-like_sf"/>
</dbReference>
<dbReference type="SMART" id="SM00342">
    <property type="entry name" value="HTH_ARAC"/>
    <property type="match status" value="1"/>
</dbReference>
<dbReference type="SUPFAM" id="SSF51215">
    <property type="entry name" value="Regulatory protein AraC"/>
    <property type="match status" value="1"/>
</dbReference>
<feature type="domain" description="HTH araC/xylS-type" evidence="5">
    <location>
        <begin position="187"/>
        <end position="268"/>
    </location>
</feature>
<dbReference type="InterPro" id="IPR014710">
    <property type="entry name" value="RmlC-like_jellyroll"/>
</dbReference>
<dbReference type="InParanoid" id="A0A146G8B5"/>
<keyword evidence="2" id="KW-0805">Transcription regulation</keyword>
<sequence length="272" mass="30680">MKTYRPLLFQELDVRLPGARIRRLRLNRHLPEVDQLARHSHSFSQVLCYLSGRGVMTADGANLEIGPASVIFLPARSEHSFRESTGRRPLCLVLDVDWRGSVKHGVSLARLTQSEAGAVRRELSELTRLSDPHAPAHRLIVAASVLRILDTLFRCVGILPVRTGEFPGYVRRFDKLLRGADKPLPEVAALAGAMGYQPDHLNRLFKAATGRTLREYRDAVAMERAQRALQTYPKIKQACDALGFTDQNYFARWFRKQAGMSPRAYQRAALPR</sequence>